<proteinExistence type="predicted"/>
<organism evidence="3 4">
    <name type="scientific">Novipirellula aureliae</name>
    <dbReference type="NCBI Taxonomy" id="2527966"/>
    <lineage>
        <taxon>Bacteria</taxon>
        <taxon>Pseudomonadati</taxon>
        <taxon>Planctomycetota</taxon>
        <taxon>Planctomycetia</taxon>
        <taxon>Pirellulales</taxon>
        <taxon>Pirellulaceae</taxon>
        <taxon>Novipirellula</taxon>
    </lineage>
</organism>
<keyword evidence="1" id="KW-0175">Coiled coil</keyword>
<reference evidence="3 4" key="1">
    <citation type="submission" date="2019-02" db="EMBL/GenBank/DDBJ databases">
        <title>Deep-cultivation of Planctomycetes and their phenomic and genomic characterization uncovers novel biology.</title>
        <authorList>
            <person name="Wiegand S."/>
            <person name="Jogler M."/>
            <person name="Boedeker C."/>
            <person name="Pinto D."/>
            <person name="Vollmers J."/>
            <person name="Rivas-Marin E."/>
            <person name="Kohn T."/>
            <person name="Peeters S.H."/>
            <person name="Heuer A."/>
            <person name="Rast P."/>
            <person name="Oberbeckmann S."/>
            <person name="Bunk B."/>
            <person name="Jeske O."/>
            <person name="Meyerdierks A."/>
            <person name="Storesund J.E."/>
            <person name="Kallscheuer N."/>
            <person name="Luecker S."/>
            <person name="Lage O.M."/>
            <person name="Pohl T."/>
            <person name="Merkel B.J."/>
            <person name="Hornburger P."/>
            <person name="Mueller R.-W."/>
            <person name="Bruemmer F."/>
            <person name="Labrenz M."/>
            <person name="Spormann A.M."/>
            <person name="Op Den Camp H."/>
            <person name="Overmann J."/>
            <person name="Amann R."/>
            <person name="Jetten M.S.M."/>
            <person name="Mascher T."/>
            <person name="Medema M.H."/>
            <person name="Devos D.P."/>
            <person name="Kaster A.-K."/>
            <person name="Ovreas L."/>
            <person name="Rohde M."/>
            <person name="Galperin M.Y."/>
            <person name="Jogler C."/>
        </authorList>
    </citation>
    <scope>NUCLEOTIDE SEQUENCE [LARGE SCALE GENOMIC DNA]</scope>
    <source>
        <strain evidence="3 4">Q31b</strain>
    </source>
</reference>
<dbReference type="Proteomes" id="UP000315471">
    <property type="component" value="Unassembled WGS sequence"/>
</dbReference>
<gene>
    <name evidence="3" type="ORF">Q31b_38630</name>
</gene>
<keyword evidence="4" id="KW-1185">Reference proteome</keyword>
<sequence>MVARDDSVIRGSLIASLIFLVLSFALNFFLWKQADVASSEAAQIREKLSSTGSELKKISDQSELMKVMLGQGSMSEAEFETLKQSSSGDPAMEAIEKQYVKDMSLFGADVDAQSRNYSKLPEFLMSTIRSRNDQFRKATEDVQKIRQQADNDIANARKAQQVAEQKALDLQKKLDSEKELFVQDRERMNQEKEKTRDSLTKLTQEYQNLNRQKIEETTMLTRKKDQLQNTIETQKYQLNQLRSDGFENTQGRIRFVRGDIVTINLGAGDALRPGVTFGVIAGDETRLKDAKVKATIQVTRLLDEHLAEARVVARPEIKYPIIPNDQIYSPFWAPGRKVKIALAGEIDIDGDGRPDNEAIKGMVQAAGAEVVAEVSTAGNVRGKLDASVRFLVVDDKADERQEDLDASQVKAIGDIKARANELGLTIIPAWKLQAYLKTINDTLTTPLGSAAREEDFGPHTDIGTGQRYPTALPEIYTRQLEGLQRGNEILQP</sequence>
<feature type="coiled-coil region" evidence="1">
    <location>
        <begin position="146"/>
        <end position="244"/>
    </location>
</feature>
<evidence type="ECO:0000313" key="3">
    <source>
        <dbReference type="EMBL" id="TWU38785.1"/>
    </source>
</evidence>
<dbReference type="OrthoDB" id="230112at2"/>
<evidence type="ECO:0000256" key="2">
    <source>
        <dbReference type="SAM" id="Phobius"/>
    </source>
</evidence>
<keyword evidence="2" id="KW-0812">Transmembrane</keyword>
<comment type="caution">
    <text evidence="3">The sequence shown here is derived from an EMBL/GenBank/DDBJ whole genome shotgun (WGS) entry which is preliminary data.</text>
</comment>
<evidence type="ECO:0000313" key="4">
    <source>
        <dbReference type="Proteomes" id="UP000315471"/>
    </source>
</evidence>
<keyword evidence="2" id="KW-1133">Transmembrane helix</keyword>
<dbReference type="EMBL" id="SJPY01000006">
    <property type="protein sequence ID" value="TWU38785.1"/>
    <property type="molecule type" value="Genomic_DNA"/>
</dbReference>
<feature type="transmembrane region" description="Helical" evidence="2">
    <location>
        <begin position="12"/>
        <end position="31"/>
    </location>
</feature>
<keyword evidence="2" id="KW-0472">Membrane</keyword>
<dbReference type="AlphaFoldDB" id="A0A5C6DRF3"/>
<accession>A0A5C6DRF3</accession>
<protein>
    <submittedName>
        <fullName evidence="3">Uncharacterized protein</fullName>
    </submittedName>
</protein>
<evidence type="ECO:0000256" key="1">
    <source>
        <dbReference type="SAM" id="Coils"/>
    </source>
</evidence>
<name>A0A5C6DRF3_9BACT</name>
<dbReference type="RefSeq" id="WP_146601110.1">
    <property type="nucleotide sequence ID" value="NZ_SJPY01000006.1"/>
</dbReference>